<sequence length="172" mass="19001">MPGAFDPSAICVSSLKVVKSAISTLLQYEGVPTAFSRPPHSMVLCRRYPAGVPRVYHVLHRCTETGSLALTMQKLTTTVLNLNLDTRGSVNTPSGNSEFSISVIFLGYLDIFDPRSRGIKMIREHGTEPLAANWASPLVGKDRSIGPFLLLILERKKLPVDDENHEKDDPER</sequence>
<accession>A0A8A1MBF3</accession>
<gene>
    <name evidence="1" type="ORF">I7I51_03999</name>
</gene>
<proteinExistence type="predicted"/>
<evidence type="ECO:0000313" key="1">
    <source>
        <dbReference type="EMBL" id="QSS61822.1"/>
    </source>
</evidence>
<dbReference type="AlphaFoldDB" id="A0A8A1MBF3"/>
<dbReference type="VEuPathDB" id="FungiDB:I7I51_03999"/>
<protein>
    <submittedName>
        <fullName evidence="1">Uncharacterized protein</fullName>
    </submittedName>
</protein>
<name>A0A8A1MBF3_AJECA</name>
<evidence type="ECO:0000313" key="2">
    <source>
        <dbReference type="Proteomes" id="UP000663671"/>
    </source>
</evidence>
<dbReference type="EMBL" id="CP069111">
    <property type="protein sequence ID" value="QSS61822.1"/>
    <property type="molecule type" value="Genomic_DNA"/>
</dbReference>
<dbReference type="Proteomes" id="UP000663671">
    <property type="component" value="Chromosome 5"/>
</dbReference>
<reference evidence="1" key="1">
    <citation type="submission" date="2021-01" db="EMBL/GenBank/DDBJ databases">
        <title>Chromosome-level genome assembly of a human fungal pathogen reveals clustering of transcriptionally co-regulated genes.</title>
        <authorList>
            <person name="Voorhies M."/>
            <person name="Cohen S."/>
            <person name="Shea T.P."/>
            <person name="Petrus S."/>
            <person name="Munoz J.F."/>
            <person name="Poplawski S."/>
            <person name="Goldman W.E."/>
            <person name="Michael T."/>
            <person name="Cuomo C.A."/>
            <person name="Sil A."/>
            <person name="Beyhan S."/>
        </authorList>
    </citation>
    <scope>NUCLEOTIDE SEQUENCE</scope>
    <source>
        <strain evidence="1">WU24</strain>
    </source>
</reference>
<organism evidence="1 2">
    <name type="scientific">Ajellomyces capsulatus</name>
    <name type="common">Darling's disease fungus</name>
    <name type="synonym">Histoplasma capsulatum</name>
    <dbReference type="NCBI Taxonomy" id="5037"/>
    <lineage>
        <taxon>Eukaryota</taxon>
        <taxon>Fungi</taxon>
        <taxon>Dikarya</taxon>
        <taxon>Ascomycota</taxon>
        <taxon>Pezizomycotina</taxon>
        <taxon>Eurotiomycetes</taxon>
        <taxon>Eurotiomycetidae</taxon>
        <taxon>Onygenales</taxon>
        <taxon>Ajellomycetaceae</taxon>
        <taxon>Histoplasma</taxon>
    </lineage>
</organism>